<evidence type="ECO:0000256" key="8">
    <source>
        <dbReference type="ARBA" id="ARBA00023065"/>
    </source>
</evidence>
<evidence type="ECO:0000259" key="11">
    <source>
        <dbReference type="PROSITE" id="PS50928"/>
    </source>
</evidence>
<evidence type="ECO:0000256" key="9">
    <source>
        <dbReference type="ARBA" id="ARBA00023136"/>
    </source>
</evidence>
<comment type="similarity">
    <text evidence="10">Belongs to the binding-protein-dependent transport system permease family.</text>
</comment>
<dbReference type="EMBL" id="WTVN01000021">
    <property type="protein sequence ID" value="NMG44888.1"/>
    <property type="molecule type" value="Genomic_DNA"/>
</dbReference>
<feature type="transmembrane region" description="Helical" evidence="10">
    <location>
        <begin position="255"/>
        <end position="276"/>
    </location>
</feature>
<comment type="subcellular location">
    <subcellularLocation>
        <location evidence="1">Cell inner membrane</location>
    </subcellularLocation>
    <subcellularLocation>
        <location evidence="2 10">Cell membrane</location>
        <topology evidence="2 10">Multi-pass membrane protein</topology>
    </subcellularLocation>
</comment>
<keyword evidence="7 10" id="KW-1133">Transmembrane helix</keyword>
<feature type="transmembrane region" description="Helical" evidence="10">
    <location>
        <begin position="61"/>
        <end position="87"/>
    </location>
</feature>
<dbReference type="NCBIfam" id="TIGR01183">
    <property type="entry name" value="ntrB"/>
    <property type="match status" value="1"/>
</dbReference>
<evidence type="ECO:0000313" key="13">
    <source>
        <dbReference type="Proteomes" id="UP000623795"/>
    </source>
</evidence>
<comment type="caution">
    <text evidence="12">The sequence shown here is derived from an EMBL/GenBank/DDBJ whole genome shotgun (WGS) entry which is preliminary data.</text>
</comment>
<dbReference type="RefSeq" id="WP_169256732.1">
    <property type="nucleotide sequence ID" value="NZ_WTVN01000021.1"/>
</dbReference>
<dbReference type="PANTHER" id="PTHR30151:SF7">
    <property type="entry name" value="NITRATE IMPORT PERMEASE PROTEIN NRTB"/>
    <property type="match status" value="1"/>
</dbReference>
<feature type="transmembrane region" description="Helical" evidence="10">
    <location>
        <begin position="288"/>
        <end position="310"/>
    </location>
</feature>
<evidence type="ECO:0000256" key="2">
    <source>
        <dbReference type="ARBA" id="ARBA00004651"/>
    </source>
</evidence>
<keyword evidence="4" id="KW-1003">Cell membrane</keyword>
<dbReference type="PANTHER" id="PTHR30151">
    <property type="entry name" value="ALKANE SULFONATE ABC TRANSPORTER-RELATED, MEMBRANE SUBUNIT"/>
    <property type="match status" value="1"/>
</dbReference>
<dbReference type="SUPFAM" id="SSF161098">
    <property type="entry name" value="MetI-like"/>
    <property type="match status" value="1"/>
</dbReference>
<organism evidence="12 13">
    <name type="scientific">Aromatoleum toluvorans</name>
    <dbReference type="NCBI Taxonomy" id="92002"/>
    <lineage>
        <taxon>Bacteria</taxon>
        <taxon>Pseudomonadati</taxon>
        <taxon>Pseudomonadota</taxon>
        <taxon>Betaproteobacteria</taxon>
        <taxon>Rhodocyclales</taxon>
        <taxon>Rhodocyclaceae</taxon>
        <taxon>Aromatoleum</taxon>
    </lineage>
</organism>
<dbReference type="Pfam" id="PF00528">
    <property type="entry name" value="BPD_transp_1"/>
    <property type="match status" value="1"/>
</dbReference>
<evidence type="ECO:0000256" key="10">
    <source>
        <dbReference type="RuleBase" id="RU363032"/>
    </source>
</evidence>
<evidence type="ECO:0000256" key="1">
    <source>
        <dbReference type="ARBA" id="ARBA00004533"/>
    </source>
</evidence>
<feature type="transmembrane region" description="Helical" evidence="10">
    <location>
        <begin position="133"/>
        <end position="152"/>
    </location>
</feature>
<evidence type="ECO:0000256" key="3">
    <source>
        <dbReference type="ARBA" id="ARBA00022448"/>
    </source>
</evidence>
<dbReference type="InterPro" id="IPR000515">
    <property type="entry name" value="MetI-like"/>
</dbReference>
<evidence type="ECO:0000313" key="12">
    <source>
        <dbReference type="EMBL" id="NMG44888.1"/>
    </source>
</evidence>
<dbReference type="Gene3D" id="1.10.3720.10">
    <property type="entry name" value="MetI-like"/>
    <property type="match status" value="1"/>
</dbReference>
<keyword evidence="8" id="KW-0406">Ion transport</keyword>
<dbReference type="Proteomes" id="UP000623795">
    <property type="component" value="Unassembled WGS sequence"/>
</dbReference>
<gene>
    <name evidence="12" type="primary">ntrB</name>
    <name evidence="12" type="ORF">GPA22_14270</name>
</gene>
<evidence type="ECO:0000256" key="7">
    <source>
        <dbReference type="ARBA" id="ARBA00022989"/>
    </source>
</evidence>
<protein>
    <submittedName>
        <fullName evidence="12">Nitrate ABC transporter permease</fullName>
    </submittedName>
</protein>
<evidence type="ECO:0000256" key="6">
    <source>
        <dbReference type="ARBA" id="ARBA00022692"/>
    </source>
</evidence>
<proteinExistence type="inferred from homology"/>
<sequence length="318" mass="34025">MTATATFDGAMGSGGAAADARVADLKPLRSAADKGEAMTAVAEVETTAVEPVVRRKGRAAAWLRAVGGAVLPPVAGLALLVGFWYLATLKGGGIPGPVQTWDAAVAIFSDPFYRAGPNDQGIGWNVLSSLQRVAIGFGIAALVGIPAGFMLGRFAVLAKMMNPIISLLRPVSPLAWLPIGLLVFQRADPAATWTIFICSIWPMILNTAQGVTRVPQDYLNVARVLNLSEWKVFTKILFPAVLPYMLTGIRLSIGTAWLVIVAAEMLTGGVGIGFWVWDEWNNLKVEHIIIAIFVIGTVGLILEQALMLAARRFNYEDR</sequence>
<dbReference type="CDD" id="cd06261">
    <property type="entry name" value="TM_PBP2"/>
    <property type="match status" value="1"/>
</dbReference>
<dbReference type="InterPro" id="IPR035906">
    <property type="entry name" value="MetI-like_sf"/>
</dbReference>
<name>A0ABX1Q0L5_9RHOO</name>
<dbReference type="InterPro" id="IPR005889">
    <property type="entry name" value="NtrB"/>
</dbReference>
<accession>A0ABX1Q0L5</accession>
<dbReference type="PROSITE" id="PS50928">
    <property type="entry name" value="ABC_TM1"/>
    <property type="match status" value="1"/>
</dbReference>
<keyword evidence="6 10" id="KW-0812">Transmembrane</keyword>
<evidence type="ECO:0000256" key="5">
    <source>
        <dbReference type="ARBA" id="ARBA00022519"/>
    </source>
</evidence>
<feature type="domain" description="ABC transmembrane type-1" evidence="11">
    <location>
        <begin position="126"/>
        <end position="310"/>
    </location>
</feature>
<evidence type="ECO:0000256" key="4">
    <source>
        <dbReference type="ARBA" id="ARBA00022475"/>
    </source>
</evidence>
<keyword evidence="3 10" id="KW-0813">Transport</keyword>
<keyword evidence="5" id="KW-0997">Cell inner membrane</keyword>
<reference evidence="12 13" key="1">
    <citation type="submission" date="2019-12" db="EMBL/GenBank/DDBJ databases">
        <title>Comparative genomics gives insights into the taxonomy of the Azoarcus-Aromatoleum group and reveals separate origins of nif in the plant-associated Azoarcus and non-plant-associated Aromatoleum sub-groups.</title>
        <authorList>
            <person name="Lafos M."/>
            <person name="Maluk M."/>
            <person name="Batista M."/>
            <person name="Junghare M."/>
            <person name="Carmona M."/>
            <person name="Faoro H."/>
            <person name="Cruz L.M."/>
            <person name="Battistoni F."/>
            <person name="De Souza E."/>
            <person name="Pedrosa F."/>
            <person name="Chen W.-M."/>
            <person name="Poole P.S."/>
            <person name="Dixon R.A."/>
            <person name="James E.K."/>
        </authorList>
    </citation>
    <scope>NUCLEOTIDE SEQUENCE [LARGE SCALE GENOMIC DNA]</scope>
    <source>
        <strain evidence="12 13">Td21</strain>
    </source>
</reference>
<keyword evidence="9 10" id="KW-0472">Membrane</keyword>
<keyword evidence="13" id="KW-1185">Reference proteome</keyword>